<dbReference type="Gramene" id="OE9A002774T1">
    <property type="protein sequence ID" value="OE9A002774C1"/>
    <property type="gene ID" value="OE9A002774"/>
</dbReference>
<reference evidence="6 7" key="1">
    <citation type="submission" date="2019-12" db="EMBL/GenBank/DDBJ databases">
        <authorList>
            <person name="Alioto T."/>
            <person name="Alioto T."/>
            <person name="Gomez Garrido J."/>
        </authorList>
    </citation>
    <scope>NUCLEOTIDE SEQUENCE [LARGE SCALE GENOMIC DNA]</scope>
</reference>
<dbReference type="GO" id="GO:0017069">
    <property type="term" value="F:snRNA binding"/>
    <property type="evidence" value="ECO:0007669"/>
    <property type="project" value="TreeGrafter"/>
</dbReference>
<organism evidence="6 7">
    <name type="scientific">Olea europaea subsp. europaea</name>
    <dbReference type="NCBI Taxonomy" id="158383"/>
    <lineage>
        <taxon>Eukaryota</taxon>
        <taxon>Viridiplantae</taxon>
        <taxon>Streptophyta</taxon>
        <taxon>Embryophyta</taxon>
        <taxon>Tracheophyta</taxon>
        <taxon>Spermatophyta</taxon>
        <taxon>Magnoliopsida</taxon>
        <taxon>eudicotyledons</taxon>
        <taxon>Gunneridae</taxon>
        <taxon>Pentapetalae</taxon>
        <taxon>asterids</taxon>
        <taxon>lamiids</taxon>
        <taxon>Lamiales</taxon>
        <taxon>Oleaceae</taxon>
        <taxon>Oleeae</taxon>
        <taxon>Olea</taxon>
    </lineage>
</organism>
<evidence type="ECO:0000256" key="2">
    <source>
        <dbReference type="ARBA" id="ARBA00023242"/>
    </source>
</evidence>
<dbReference type="GO" id="GO:0003729">
    <property type="term" value="F:mRNA binding"/>
    <property type="evidence" value="ECO:0007669"/>
    <property type="project" value="TreeGrafter"/>
</dbReference>
<feature type="domain" description="RRM" evidence="5">
    <location>
        <begin position="59"/>
        <end position="137"/>
    </location>
</feature>
<evidence type="ECO:0000256" key="4">
    <source>
        <dbReference type="SAM" id="MobiDB-lite"/>
    </source>
</evidence>
<feature type="compositionally biased region" description="Basic and acidic residues" evidence="4">
    <location>
        <begin position="300"/>
        <end position="311"/>
    </location>
</feature>
<dbReference type="InterPro" id="IPR051183">
    <property type="entry name" value="U1_U11-U12_snRNP_70-35kDa"/>
</dbReference>
<dbReference type="InterPro" id="IPR012677">
    <property type="entry name" value="Nucleotide-bd_a/b_plait_sf"/>
</dbReference>
<dbReference type="PANTHER" id="PTHR13952">
    <property type="entry name" value="U1 SMALL NUCLEAR RIBONUCLEOPROTEIN 70 KD"/>
    <property type="match status" value="1"/>
</dbReference>
<feature type="region of interest" description="Disordered" evidence="4">
    <location>
        <begin position="181"/>
        <end position="311"/>
    </location>
</feature>
<dbReference type="InterPro" id="IPR035979">
    <property type="entry name" value="RBD_domain_sf"/>
</dbReference>
<comment type="caution">
    <text evidence="6">The sequence shown here is derived from an EMBL/GenBank/DDBJ whole genome shotgun (WGS) entry which is preliminary data.</text>
</comment>
<dbReference type="AlphaFoldDB" id="A0A8S0PIF2"/>
<evidence type="ECO:0000256" key="1">
    <source>
        <dbReference type="ARBA" id="ARBA00004123"/>
    </source>
</evidence>
<evidence type="ECO:0000256" key="3">
    <source>
        <dbReference type="PROSITE-ProRule" id="PRU00176"/>
    </source>
</evidence>
<accession>A0A8S0PIF2</accession>
<dbReference type="PANTHER" id="PTHR13952:SF6">
    <property type="entry name" value="U11_U12 SMALL NUCLEAR RIBONUCLEOPROTEIN 35 KDA PROTEIN"/>
    <property type="match status" value="1"/>
</dbReference>
<dbReference type="GO" id="GO:0071011">
    <property type="term" value="C:precatalytic spliceosome"/>
    <property type="evidence" value="ECO:0007669"/>
    <property type="project" value="TreeGrafter"/>
</dbReference>
<evidence type="ECO:0000313" key="7">
    <source>
        <dbReference type="Proteomes" id="UP000594638"/>
    </source>
</evidence>
<dbReference type="FunFam" id="3.30.70.330:FF:000132">
    <property type="entry name" value="Small nuclear ribonucleoprotein U11/U12 subunit 35"/>
    <property type="match status" value="1"/>
</dbReference>
<feature type="compositionally biased region" description="Basic and acidic residues" evidence="4">
    <location>
        <begin position="276"/>
        <end position="289"/>
    </location>
</feature>
<proteinExistence type="predicted"/>
<protein>
    <submittedName>
        <fullName evidence="6">U11 U12 small nuclear ribonucleo 35 kDa</fullName>
    </submittedName>
</protein>
<keyword evidence="3" id="KW-0694">RNA-binding</keyword>
<feature type="compositionally biased region" description="Basic residues" evidence="4">
    <location>
        <begin position="253"/>
        <end position="266"/>
    </location>
</feature>
<dbReference type="PROSITE" id="PS50102">
    <property type="entry name" value="RRM"/>
    <property type="match status" value="1"/>
</dbReference>
<dbReference type="SMART" id="SM00360">
    <property type="entry name" value="RRM"/>
    <property type="match status" value="1"/>
</dbReference>
<dbReference type="Proteomes" id="UP000594638">
    <property type="component" value="Unassembled WGS sequence"/>
</dbReference>
<keyword evidence="7" id="KW-1185">Reference proteome</keyword>
<comment type="subcellular location">
    <subcellularLocation>
        <location evidence="1">Nucleus</location>
    </subcellularLocation>
</comment>
<dbReference type="EMBL" id="CACTIH010000097">
    <property type="protein sequence ID" value="CAA2953719.1"/>
    <property type="molecule type" value="Genomic_DNA"/>
</dbReference>
<feature type="compositionally biased region" description="Basic residues" evidence="4">
    <location>
        <begin position="290"/>
        <end position="299"/>
    </location>
</feature>
<dbReference type="OrthoDB" id="6159137at2759"/>
<dbReference type="GO" id="GO:0000398">
    <property type="term" value="P:mRNA splicing, via spliceosome"/>
    <property type="evidence" value="ECO:0007669"/>
    <property type="project" value="TreeGrafter"/>
</dbReference>
<dbReference type="Pfam" id="PF00076">
    <property type="entry name" value="RRM_1"/>
    <property type="match status" value="1"/>
</dbReference>
<dbReference type="Gene3D" id="3.30.70.330">
    <property type="match status" value="1"/>
</dbReference>
<dbReference type="InterPro" id="IPR000504">
    <property type="entry name" value="RRM_dom"/>
</dbReference>
<dbReference type="SUPFAM" id="SSF54928">
    <property type="entry name" value="RNA-binding domain, RBD"/>
    <property type="match status" value="1"/>
</dbReference>
<name>A0A8S0PIF2_OLEEU</name>
<evidence type="ECO:0000313" key="6">
    <source>
        <dbReference type="EMBL" id="CAA2953719.1"/>
    </source>
</evidence>
<gene>
    <name evidence="6" type="ORF">OLEA9_A002774</name>
</gene>
<keyword evidence="2" id="KW-0539">Nucleus</keyword>
<evidence type="ECO:0000259" key="5">
    <source>
        <dbReference type="PROSITE" id="PS50102"/>
    </source>
</evidence>
<sequence length="311" mass="36009">MNNVNSVFYAEAYHPIQAGSIDGTDTLPHDNAVYRALLCSNAGLYDPFGDPKVIGDPYCTLFVGRLSHLTTEDTLRQAMSRYGRVKNLRLVRHIVTGASRGYGFVEFETEREMHRAYKDAHHTIIDDSEIIVDYNRQQLMPGWIPRRLGGGLGGKKESGQLRFGGRERPFRAPLRQIPWDDLKRLGIPPPPEGRYMSRFQIPSPPRRKGSSVDYEDSHKQKKRSVSVHQLEKSVSPDRSIGGEKSVYREEYHYKHHKRGRHSHRHETKFSGLDTSSEERSYMDKEERSSKHSRNSRRRDRWNPNRDDSYSD</sequence>